<protein>
    <submittedName>
        <fullName evidence="10">Glycosyltransferase 87 family protein</fullName>
    </submittedName>
</protein>
<dbReference type="EMBL" id="JAKFHA010000027">
    <property type="protein sequence ID" value="MCF2531852.1"/>
    <property type="molecule type" value="Genomic_DNA"/>
</dbReference>
<feature type="transmembrane region" description="Helical" evidence="9">
    <location>
        <begin position="164"/>
        <end position="183"/>
    </location>
</feature>
<evidence type="ECO:0000313" key="10">
    <source>
        <dbReference type="EMBL" id="MCF2531852.1"/>
    </source>
</evidence>
<feature type="transmembrane region" description="Helical" evidence="9">
    <location>
        <begin position="306"/>
        <end position="324"/>
    </location>
</feature>
<evidence type="ECO:0000256" key="8">
    <source>
        <dbReference type="SAM" id="MobiDB-lite"/>
    </source>
</evidence>
<comment type="subcellular location">
    <subcellularLocation>
        <location evidence="1">Cell membrane</location>
        <topology evidence="1">Multi-pass membrane protein</topology>
    </subcellularLocation>
</comment>
<dbReference type="AlphaFoldDB" id="A0AA41Q7Z5"/>
<dbReference type="InterPro" id="IPR018584">
    <property type="entry name" value="GT87"/>
</dbReference>
<evidence type="ECO:0000256" key="9">
    <source>
        <dbReference type="SAM" id="Phobius"/>
    </source>
</evidence>
<keyword evidence="3" id="KW-0808">Transferase</keyword>
<feature type="transmembrane region" description="Helical" evidence="9">
    <location>
        <begin position="7"/>
        <end position="27"/>
    </location>
</feature>
<evidence type="ECO:0000256" key="6">
    <source>
        <dbReference type="ARBA" id="ARBA00023136"/>
    </source>
</evidence>
<feature type="transmembrane region" description="Helical" evidence="9">
    <location>
        <begin position="386"/>
        <end position="407"/>
    </location>
</feature>
<feature type="transmembrane region" description="Helical" evidence="9">
    <location>
        <begin position="190"/>
        <end position="208"/>
    </location>
</feature>
<dbReference type="RefSeq" id="WP_235056502.1">
    <property type="nucleotide sequence ID" value="NZ_JAKFHA010000027.1"/>
</dbReference>
<evidence type="ECO:0000256" key="4">
    <source>
        <dbReference type="ARBA" id="ARBA00022692"/>
    </source>
</evidence>
<feature type="transmembrane region" description="Helical" evidence="9">
    <location>
        <begin position="331"/>
        <end position="349"/>
    </location>
</feature>
<evidence type="ECO:0000256" key="2">
    <source>
        <dbReference type="ARBA" id="ARBA00022475"/>
    </source>
</evidence>
<evidence type="ECO:0000256" key="7">
    <source>
        <dbReference type="ARBA" id="ARBA00024033"/>
    </source>
</evidence>
<gene>
    <name evidence="10" type="ORF">LZ495_32190</name>
</gene>
<accession>A0AA41Q7Z5</accession>
<keyword evidence="4 9" id="KW-0812">Transmembrane</keyword>
<dbReference type="GO" id="GO:0005886">
    <property type="term" value="C:plasma membrane"/>
    <property type="evidence" value="ECO:0007669"/>
    <property type="project" value="UniProtKB-SubCell"/>
</dbReference>
<keyword evidence="11" id="KW-1185">Reference proteome</keyword>
<keyword evidence="6 9" id="KW-0472">Membrane</keyword>
<evidence type="ECO:0000313" key="11">
    <source>
        <dbReference type="Proteomes" id="UP001165378"/>
    </source>
</evidence>
<proteinExistence type="inferred from homology"/>
<name>A0AA41Q7Z5_9ACTN</name>
<dbReference type="Proteomes" id="UP001165378">
    <property type="component" value="Unassembled WGS sequence"/>
</dbReference>
<sequence>MSGAAAAWAISLGLWILLLVGNTGMLWTSLDLAVYRGAAESLGHGQDALYTESFGPWPGPFLYPPIAAVFFRAMLVFDWETWKVLTSIVNHLCVLAIAWWSWGMVAKNRTAVRLAATFGTAAVAMWLEPVDKTFRYGQVSLALLALILYDMSRPDGSRTKGIGIGLAAGFKLTPGLFIVYLLLTRRFRAAATATATFAATVAVGFAFLPKAAIRFWFDAISGPEQVNNSVSIADAINQSFRAMFIRLVGADNSTASLLWVAACAITTPILLAAAVQASRRREELLGVLLCGGVTVLVSPISWSHHWVWVLPAAILLAHKAVTAVGRRRKQLFAGLVAYLALMMCYPVGLGKHGEFDSSMHALPYGLVWMTPHQDGFDLTWTMWQSVVGNSLLLANLVLMLGVSLILLRPSALLDKDGVPVFPADAAELPSEARSQDADTADLDAEAASVVAEENAVKPLQTVPDRPTRHL</sequence>
<evidence type="ECO:0000256" key="1">
    <source>
        <dbReference type="ARBA" id="ARBA00004651"/>
    </source>
</evidence>
<keyword evidence="2" id="KW-1003">Cell membrane</keyword>
<keyword evidence="5 9" id="KW-1133">Transmembrane helix</keyword>
<organism evidence="10 11">
    <name type="scientific">Yinghuangia soli</name>
    <dbReference type="NCBI Taxonomy" id="2908204"/>
    <lineage>
        <taxon>Bacteria</taxon>
        <taxon>Bacillati</taxon>
        <taxon>Actinomycetota</taxon>
        <taxon>Actinomycetes</taxon>
        <taxon>Kitasatosporales</taxon>
        <taxon>Streptomycetaceae</taxon>
        <taxon>Yinghuangia</taxon>
    </lineage>
</organism>
<feature type="region of interest" description="Disordered" evidence="8">
    <location>
        <begin position="429"/>
        <end position="470"/>
    </location>
</feature>
<dbReference type="GO" id="GO:0016758">
    <property type="term" value="F:hexosyltransferase activity"/>
    <property type="evidence" value="ECO:0007669"/>
    <property type="project" value="InterPro"/>
</dbReference>
<comment type="caution">
    <text evidence="10">The sequence shown here is derived from an EMBL/GenBank/DDBJ whole genome shotgun (WGS) entry which is preliminary data.</text>
</comment>
<dbReference type="Pfam" id="PF09594">
    <property type="entry name" value="GT87"/>
    <property type="match status" value="1"/>
</dbReference>
<evidence type="ECO:0000256" key="3">
    <source>
        <dbReference type="ARBA" id="ARBA00022679"/>
    </source>
</evidence>
<comment type="similarity">
    <text evidence="7">Belongs to the glycosyltransferase 87 family.</text>
</comment>
<feature type="transmembrane region" description="Helical" evidence="9">
    <location>
        <begin position="257"/>
        <end position="277"/>
    </location>
</feature>
<reference evidence="10" key="1">
    <citation type="submission" date="2022-01" db="EMBL/GenBank/DDBJ databases">
        <title>Genome-Based Taxonomic Classification of the Phylum Actinobacteria.</title>
        <authorList>
            <person name="Gao Y."/>
        </authorList>
    </citation>
    <scope>NUCLEOTIDE SEQUENCE</scope>
    <source>
        <strain evidence="10">KLBMP 8922</strain>
    </source>
</reference>
<feature type="transmembrane region" description="Helical" evidence="9">
    <location>
        <begin position="84"/>
        <end position="104"/>
    </location>
</feature>
<feature type="transmembrane region" description="Helical" evidence="9">
    <location>
        <begin position="110"/>
        <end position="127"/>
    </location>
</feature>
<feature type="transmembrane region" description="Helical" evidence="9">
    <location>
        <begin position="284"/>
        <end position="300"/>
    </location>
</feature>
<evidence type="ECO:0000256" key="5">
    <source>
        <dbReference type="ARBA" id="ARBA00022989"/>
    </source>
</evidence>